<dbReference type="InterPro" id="IPR058922">
    <property type="entry name" value="WHD_DRP"/>
</dbReference>
<dbReference type="Proteomes" id="UP000238479">
    <property type="component" value="Chromosome 5"/>
</dbReference>
<dbReference type="Pfam" id="PF18052">
    <property type="entry name" value="Rx_N"/>
    <property type="match status" value="1"/>
</dbReference>
<dbReference type="EMBL" id="PDCK01000043">
    <property type="protein sequence ID" value="PRQ32278.1"/>
    <property type="molecule type" value="Genomic_DNA"/>
</dbReference>
<dbReference type="PRINTS" id="PR00364">
    <property type="entry name" value="DISEASERSIST"/>
</dbReference>
<evidence type="ECO:0000259" key="10">
    <source>
        <dbReference type="Pfam" id="PF25019"/>
    </source>
</evidence>
<reference evidence="11 12" key="1">
    <citation type="journal article" date="2018" name="Nat. Genet.">
        <title>The Rosa genome provides new insights in the design of modern roses.</title>
        <authorList>
            <person name="Bendahmane M."/>
        </authorList>
    </citation>
    <scope>NUCLEOTIDE SEQUENCE [LARGE SCALE GENOMIC DNA]</scope>
    <source>
        <strain evidence="12">cv. Old Blush</strain>
    </source>
</reference>
<feature type="domain" description="Disease resistance protein winged helix" evidence="9">
    <location>
        <begin position="435"/>
        <end position="505"/>
    </location>
</feature>
<organism evidence="11 12">
    <name type="scientific">Rosa chinensis</name>
    <name type="common">China rose</name>
    <dbReference type="NCBI Taxonomy" id="74649"/>
    <lineage>
        <taxon>Eukaryota</taxon>
        <taxon>Viridiplantae</taxon>
        <taxon>Streptophyta</taxon>
        <taxon>Embryophyta</taxon>
        <taxon>Tracheophyta</taxon>
        <taxon>Spermatophyta</taxon>
        <taxon>Magnoliopsida</taxon>
        <taxon>eudicotyledons</taxon>
        <taxon>Gunneridae</taxon>
        <taxon>Pentapetalae</taxon>
        <taxon>rosids</taxon>
        <taxon>fabids</taxon>
        <taxon>Rosales</taxon>
        <taxon>Rosaceae</taxon>
        <taxon>Rosoideae</taxon>
        <taxon>Rosoideae incertae sedis</taxon>
        <taxon>Rosa</taxon>
    </lineage>
</organism>
<dbReference type="GO" id="GO:0051707">
    <property type="term" value="P:response to other organism"/>
    <property type="evidence" value="ECO:0007669"/>
    <property type="project" value="UniProtKB-ARBA"/>
</dbReference>
<feature type="domain" description="R13L1/DRL21-like LRR repeat region" evidence="10">
    <location>
        <begin position="699"/>
        <end position="822"/>
    </location>
</feature>
<dbReference type="InterPro" id="IPR056789">
    <property type="entry name" value="LRR_R13L1-DRL21"/>
</dbReference>
<dbReference type="GO" id="GO:0006952">
    <property type="term" value="P:defense response"/>
    <property type="evidence" value="ECO:0007669"/>
    <property type="project" value="UniProtKB-KW"/>
</dbReference>
<dbReference type="Gene3D" id="3.40.50.300">
    <property type="entry name" value="P-loop containing nucleotide triphosphate hydrolases"/>
    <property type="match status" value="1"/>
</dbReference>
<dbReference type="SMART" id="SM00369">
    <property type="entry name" value="LRR_TYP"/>
    <property type="match status" value="3"/>
</dbReference>
<dbReference type="GO" id="GO:0043531">
    <property type="term" value="F:ADP binding"/>
    <property type="evidence" value="ECO:0007669"/>
    <property type="project" value="InterPro"/>
</dbReference>
<dbReference type="InterPro" id="IPR003591">
    <property type="entry name" value="Leu-rich_rpt_typical-subtyp"/>
</dbReference>
<dbReference type="InterPro" id="IPR041118">
    <property type="entry name" value="Rx_N"/>
</dbReference>
<keyword evidence="4" id="KW-0611">Plant defense</keyword>
<evidence type="ECO:0000256" key="4">
    <source>
        <dbReference type="ARBA" id="ARBA00022821"/>
    </source>
</evidence>
<keyword evidence="12" id="KW-1185">Reference proteome</keyword>
<keyword evidence="2" id="KW-0677">Repeat</keyword>
<evidence type="ECO:0000313" key="12">
    <source>
        <dbReference type="Proteomes" id="UP000238479"/>
    </source>
</evidence>
<comment type="caution">
    <text evidence="11">The sequence shown here is derived from an EMBL/GenBank/DDBJ whole genome shotgun (WGS) entry which is preliminary data.</text>
</comment>
<dbReference type="FunFam" id="1.10.10.10:FF:000322">
    <property type="entry name" value="Probable disease resistance protein At1g63360"/>
    <property type="match status" value="1"/>
</dbReference>
<evidence type="ECO:0000259" key="7">
    <source>
        <dbReference type="Pfam" id="PF00931"/>
    </source>
</evidence>
<evidence type="ECO:0000259" key="8">
    <source>
        <dbReference type="Pfam" id="PF18052"/>
    </source>
</evidence>
<keyword evidence="1" id="KW-0433">Leucine-rich repeat</keyword>
<keyword evidence="11" id="KW-0378">Hydrolase</keyword>
<keyword evidence="5" id="KW-0067">ATP-binding</keyword>
<dbReference type="OrthoDB" id="1193190at2759"/>
<dbReference type="PANTHER" id="PTHR36766:SF51">
    <property type="entry name" value="DISEASE RESISTANCE RPP13-LIKE PROTEIN 1"/>
    <property type="match status" value="1"/>
</dbReference>
<accession>A0A2P6QDM3</accession>
<dbReference type="GO" id="GO:0005524">
    <property type="term" value="F:ATP binding"/>
    <property type="evidence" value="ECO:0007669"/>
    <property type="project" value="UniProtKB-KW"/>
</dbReference>
<dbReference type="FunFam" id="3.40.50.300:FF:001091">
    <property type="entry name" value="Probable disease resistance protein At1g61300"/>
    <property type="match status" value="1"/>
</dbReference>
<name>A0A2P6QDM3_ROSCH</name>
<dbReference type="SUPFAM" id="SSF52058">
    <property type="entry name" value="L domain-like"/>
    <property type="match status" value="2"/>
</dbReference>
<feature type="coiled-coil region" evidence="6">
    <location>
        <begin position="41"/>
        <end position="92"/>
    </location>
</feature>
<evidence type="ECO:0000256" key="3">
    <source>
        <dbReference type="ARBA" id="ARBA00022741"/>
    </source>
</evidence>
<dbReference type="Pfam" id="PF23559">
    <property type="entry name" value="WHD_DRP"/>
    <property type="match status" value="1"/>
</dbReference>
<dbReference type="Gramene" id="PRQ32278">
    <property type="protein sequence ID" value="PRQ32278"/>
    <property type="gene ID" value="RchiOBHm_Chr5g0044571"/>
</dbReference>
<gene>
    <name evidence="11" type="ORF">RchiOBHm_Chr5g0044571</name>
</gene>
<dbReference type="Pfam" id="PF00931">
    <property type="entry name" value="NB-ARC"/>
    <property type="match status" value="1"/>
</dbReference>
<dbReference type="PANTHER" id="PTHR36766">
    <property type="entry name" value="PLANT BROAD-SPECTRUM MILDEW RESISTANCE PROTEIN RPW8"/>
    <property type="match status" value="1"/>
</dbReference>
<protein>
    <submittedName>
        <fullName evidence="11">Putative P-loop containing nucleoside triphosphate hydrolase, leucine-rich repeat domain, L</fullName>
    </submittedName>
</protein>
<dbReference type="Gene3D" id="1.10.8.430">
    <property type="entry name" value="Helical domain of apoptotic protease-activating factors"/>
    <property type="match status" value="1"/>
</dbReference>
<feature type="domain" description="NB-ARC" evidence="7">
    <location>
        <begin position="179"/>
        <end position="351"/>
    </location>
</feature>
<dbReference type="InterPro" id="IPR027417">
    <property type="entry name" value="P-loop_NTPase"/>
</dbReference>
<evidence type="ECO:0000256" key="2">
    <source>
        <dbReference type="ARBA" id="ARBA00022737"/>
    </source>
</evidence>
<keyword evidence="6" id="KW-0175">Coiled coil</keyword>
<dbReference type="OMA" id="IRIQEMQ"/>
<proteinExistence type="predicted"/>
<dbReference type="Pfam" id="PF25019">
    <property type="entry name" value="LRR_R13L1-DRL21"/>
    <property type="match status" value="1"/>
</dbReference>
<dbReference type="InterPro" id="IPR032675">
    <property type="entry name" value="LRR_dom_sf"/>
</dbReference>
<dbReference type="AlphaFoldDB" id="A0A2P6QDM3"/>
<dbReference type="SUPFAM" id="SSF52540">
    <property type="entry name" value="P-loop containing nucleoside triphosphate hydrolases"/>
    <property type="match status" value="1"/>
</dbReference>
<dbReference type="InterPro" id="IPR036388">
    <property type="entry name" value="WH-like_DNA-bd_sf"/>
</dbReference>
<sequence>MALEVVGGAFLSALLEEVFSMMYSREVKDFIQGKKLTEVLLKNLKITLLSVNAVLDDAEEKQISNSDVKLWLIELKEAIYDAEDLLNEIKTEALRRKVEAEFGSSTSKMFKKFSKKVFSPWFHAFEKAVDSQIEDIMVRLEFLAKQKDVLNLKADTRHRISQTLPSTSLVEDFGLYGRDEDKETIIKLLLSDDSTSSKISVIPIVGMGGIGKTTLAQLVYNDSRVKQHFDLHAWVCVSEEFDIVRMTQTIYGSLTSQNCDITDLNMLQVRLKEALSGKKFFFVHDDVWNENYSQWDALRRPFESAAPGSKIIVTTRNASVASMMGNLQTHHLTQISEEDCWLLFAKHVFKSGVNADPNLEEIGKQIVRKCKGLPLAAKSLGSLLCSESNIEEWENVLKHDIWQFSDKETTILPALWLSYHYLPRHLKRCFAYCSVFPKDFSFTKSKLVFLWMAEDLLQPKNMKTAEEVGEDYFDDLLSRSFFQHSQGDFDHQSVFTMHDLINDLAKFVSGDFCVRLEDSDSLDIASKVSKARHFSYMKTYGDGFEKFEALYDAKHLRTFLPLSQRNPITAQFQMSDRILLDLLPQLQCLRVLNLSGYNIRELPNSIGNLKQLKHLDMSYTSIEKLPEPVCTLYNLQALLLSYCRGLVQLPTNLERLINLRHLDIRGTKIEQMPPQMGKLKDLQTLSNFPIDKAAGYHDIVELKELQQLRGTLCISGLHNIVSVSDVLEANMRDKKYLNQLVLKWGGATDDSIRDREVLENLQPHTNLKELMIVSYEGTRFPDWLVHHSYSNLYSLQLLNCQNCYFLPPLGQLPSLRELEIIGLNGVVSIGPEFYGATCVFKPFGALQVLKFENMREWQKWSYVGGNEEGGAFPNLHELRLRNCPKLTGGLPLDYFPKLKTLVVCRTNIYSLTFVQETCEELQFLDYMYIYCPNFVCFPSGGLHAPNLTKIHIVRCKKLRSLPEEMRTLLPFLQSMEIKDCPELESFPEGGLPSKLKLLHIESCKKLIANRMQWGLQRLVSLEYLLVNFGDCEEVCSFPEEGLLPATLTSLSISTLFGVKTMEGKGFRELTSLQSLAIRRCPELQCLPDEGLPTSLSLLEIFYCPLLKQRYQRDKGEDWPKIAHIRHIMIDGEHIQHGIS</sequence>
<evidence type="ECO:0000256" key="5">
    <source>
        <dbReference type="ARBA" id="ARBA00022840"/>
    </source>
</evidence>
<evidence type="ECO:0000313" key="11">
    <source>
        <dbReference type="EMBL" id="PRQ32278.1"/>
    </source>
</evidence>
<dbReference type="Gene3D" id="1.10.10.10">
    <property type="entry name" value="Winged helix-like DNA-binding domain superfamily/Winged helix DNA-binding domain"/>
    <property type="match status" value="1"/>
</dbReference>
<feature type="domain" description="Disease resistance N-terminal" evidence="8">
    <location>
        <begin position="10"/>
        <end position="104"/>
    </location>
</feature>
<dbReference type="Gene3D" id="1.20.5.4130">
    <property type="match status" value="1"/>
</dbReference>
<evidence type="ECO:0000259" key="9">
    <source>
        <dbReference type="Pfam" id="PF23559"/>
    </source>
</evidence>
<evidence type="ECO:0000256" key="6">
    <source>
        <dbReference type="SAM" id="Coils"/>
    </source>
</evidence>
<evidence type="ECO:0000256" key="1">
    <source>
        <dbReference type="ARBA" id="ARBA00022614"/>
    </source>
</evidence>
<keyword evidence="3" id="KW-0547">Nucleotide-binding</keyword>
<dbReference type="GO" id="GO:0016787">
    <property type="term" value="F:hydrolase activity"/>
    <property type="evidence" value="ECO:0007669"/>
    <property type="project" value="UniProtKB-KW"/>
</dbReference>
<dbReference type="Gene3D" id="3.80.10.10">
    <property type="entry name" value="Ribonuclease Inhibitor"/>
    <property type="match status" value="2"/>
</dbReference>
<dbReference type="InterPro" id="IPR042197">
    <property type="entry name" value="Apaf_helical"/>
</dbReference>
<dbReference type="InterPro" id="IPR002182">
    <property type="entry name" value="NB-ARC"/>
</dbReference>